<dbReference type="PRINTS" id="PR01041">
    <property type="entry name" value="TRNASYNTHMET"/>
</dbReference>
<dbReference type="GO" id="GO:0004825">
    <property type="term" value="F:methionine-tRNA ligase activity"/>
    <property type="evidence" value="ECO:0007669"/>
    <property type="project" value="UniProtKB-EC"/>
</dbReference>
<dbReference type="EMBL" id="CAFBMK010000195">
    <property type="protein sequence ID" value="CAB4935345.1"/>
    <property type="molecule type" value="Genomic_DNA"/>
</dbReference>
<evidence type="ECO:0000256" key="4">
    <source>
        <dbReference type="ARBA" id="ARBA00022840"/>
    </source>
</evidence>
<keyword evidence="5" id="KW-0648">Protein biosynthesis</keyword>
<dbReference type="Gene3D" id="3.40.50.620">
    <property type="entry name" value="HUPs"/>
    <property type="match status" value="1"/>
</dbReference>
<dbReference type="Pfam" id="PF09334">
    <property type="entry name" value="tRNA-synt_1g"/>
    <property type="match status" value="2"/>
</dbReference>
<sequence length="512" mass="56561">MGYLVTTPIFYVNAAPHLGHAYSTIVADVLARHHRQRGDDVFFLTGTDEHGEPVANVAAERGITPQELVDENAPRFQAMGPVLESSNDFFIRTSDPRHKAVVQEILTTVKEEGWVYEGRYEGWYCPKCADFKTETEIAEGNTCPIHGIALLRESETNWFFKLSAFQERLEQLYADRPDWVVPQSRRNEALAFIKGGLQDVSLSRNAITWGVEVPWDLEHVFYVWWDALLNYVTALRFGREGEDLTTSHWPATHVIGKDILKFHTIYWPALLMAAGMEVPTRVMVGGFLLVDGAKMSKSKGNVLDPFEAIEQYGADAVRFYLLREVAFGSDGSVSLDGLKLRYESELANDFGNLASRSTAMVRRYRGAVVPDVAVDASVAAEFDGLPDTVATMLDGGQISQALETIWERVRRLNRFVEEQAPWTLAKAEKAADEDPEAAARATAELDRVLRTLVEGVRSLAVLLHPWLPASTVVLLDALGAPELSWAGAELGTGAAGAVGELAPLFPKDRAAA</sequence>
<dbReference type="CDD" id="cd07957">
    <property type="entry name" value="Anticodon_Ia_Met"/>
    <property type="match status" value="1"/>
</dbReference>
<keyword evidence="2" id="KW-0436">Ligase</keyword>
<dbReference type="InterPro" id="IPR023457">
    <property type="entry name" value="Met-tRNA_synth_2"/>
</dbReference>
<evidence type="ECO:0000259" key="7">
    <source>
        <dbReference type="Pfam" id="PF09334"/>
    </source>
</evidence>
<evidence type="ECO:0000313" key="8">
    <source>
        <dbReference type="EMBL" id="CAB4935345.1"/>
    </source>
</evidence>
<dbReference type="EC" id="6.1.1.10" evidence="1"/>
<name>A0A6J7IWR8_9ZZZZ</name>
<dbReference type="PANTHER" id="PTHR43326:SF1">
    <property type="entry name" value="METHIONINE--TRNA LIGASE, MITOCHONDRIAL"/>
    <property type="match status" value="1"/>
</dbReference>
<keyword evidence="4" id="KW-0067">ATP-binding</keyword>
<dbReference type="GO" id="GO:0006431">
    <property type="term" value="P:methionyl-tRNA aminoacylation"/>
    <property type="evidence" value="ECO:0007669"/>
    <property type="project" value="InterPro"/>
</dbReference>
<keyword evidence="3" id="KW-0547">Nucleotide-binding</keyword>
<dbReference type="InterPro" id="IPR015413">
    <property type="entry name" value="Methionyl/Leucyl_tRNA_Synth"/>
</dbReference>
<evidence type="ECO:0000256" key="3">
    <source>
        <dbReference type="ARBA" id="ARBA00022741"/>
    </source>
</evidence>
<dbReference type="SUPFAM" id="SSF47323">
    <property type="entry name" value="Anticodon-binding domain of a subclass of class I aminoacyl-tRNA synthetases"/>
    <property type="match status" value="1"/>
</dbReference>
<dbReference type="InterPro" id="IPR041872">
    <property type="entry name" value="Anticodon_Met"/>
</dbReference>
<organism evidence="8">
    <name type="scientific">freshwater metagenome</name>
    <dbReference type="NCBI Taxonomy" id="449393"/>
    <lineage>
        <taxon>unclassified sequences</taxon>
        <taxon>metagenomes</taxon>
        <taxon>ecological metagenomes</taxon>
    </lineage>
</organism>
<evidence type="ECO:0000256" key="5">
    <source>
        <dbReference type="ARBA" id="ARBA00022917"/>
    </source>
</evidence>
<dbReference type="Gene3D" id="1.10.730.10">
    <property type="entry name" value="Isoleucyl-tRNA Synthetase, Domain 1"/>
    <property type="match status" value="1"/>
</dbReference>
<dbReference type="PANTHER" id="PTHR43326">
    <property type="entry name" value="METHIONYL-TRNA SYNTHETASE"/>
    <property type="match status" value="1"/>
</dbReference>
<proteinExistence type="inferred from homology"/>
<reference evidence="8" key="1">
    <citation type="submission" date="2020-05" db="EMBL/GenBank/DDBJ databases">
        <authorList>
            <person name="Chiriac C."/>
            <person name="Salcher M."/>
            <person name="Ghai R."/>
            <person name="Kavagutti S V."/>
        </authorList>
    </citation>
    <scope>NUCLEOTIDE SEQUENCE</scope>
</reference>
<protein>
    <recommendedName>
        <fullName evidence="1">methionine--tRNA ligase</fullName>
        <ecNumber evidence="1">6.1.1.10</ecNumber>
    </recommendedName>
</protein>
<dbReference type="AlphaFoldDB" id="A0A6J7IWR8"/>
<keyword evidence="6" id="KW-0030">Aminoacyl-tRNA synthetase</keyword>
<evidence type="ECO:0000256" key="6">
    <source>
        <dbReference type="ARBA" id="ARBA00023146"/>
    </source>
</evidence>
<dbReference type="InterPro" id="IPR033911">
    <property type="entry name" value="MetRS_core"/>
</dbReference>
<dbReference type="InterPro" id="IPR009080">
    <property type="entry name" value="tRNAsynth_Ia_anticodon-bd"/>
</dbReference>
<evidence type="ECO:0000256" key="2">
    <source>
        <dbReference type="ARBA" id="ARBA00022598"/>
    </source>
</evidence>
<dbReference type="Gene3D" id="2.170.220.10">
    <property type="match status" value="1"/>
</dbReference>
<dbReference type="HAMAP" id="MF_01228">
    <property type="entry name" value="Met_tRNA_synth_type2"/>
    <property type="match status" value="1"/>
</dbReference>
<dbReference type="FunFam" id="2.170.220.10:FF:000003">
    <property type="entry name" value="Methionine--tRNA ligase"/>
    <property type="match status" value="1"/>
</dbReference>
<dbReference type="GO" id="GO:0005524">
    <property type="term" value="F:ATP binding"/>
    <property type="evidence" value="ECO:0007669"/>
    <property type="project" value="UniProtKB-KW"/>
</dbReference>
<dbReference type="SUPFAM" id="SSF52374">
    <property type="entry name" value="Nucleotidylyl transferase"/>
    <property type="match status" value="1"/>
</dbReference>
<dbReference type="InterPro" id="IPR014729">
    <property type="entry name" value="Rossmann-like_a/b/a_fold"/>
</dbReference>
<accession>A0A6J7IWR8</accession>
<evidence type="ECO:0000256" key="1">
    <source>
        <dbReference type="ARBA" id="ARBA00012838"/>
    </source>
</evidence>
<feature type="domain" description="Methionyl/Leucyl tRNA synthetase" evidence="7">
    <location>
        <begin position="147"/>
        <end position="357"/>
    </location>
</feature>
<dbReference type="CDD" id="cd00814">
    <property type="entry name" value="MetRS_core"/>
    <property type="match status" value="1"/>
</dbReference>
<gene>
    <name evidence="8" type="ORF">UFOPK3564_02612</name>
</gene>
<feature type="domain" description="Methionyl/Leucyl tRNA synthetase" evidence="7">
    <location>
        <begin position="3"/>
        <end position="145"/>
    </location>
</feature>